<accession>A0AAD9VMM8</accession>
<gene>
    <name evidence="2" type="ORF">KPH14_006162</name>
</gene>
<keyword evidence="3" id="KW-1185">Reference proteome</keyword>
<comment type="caution">
    <text evidence="2">The sequence shown here is derived from an EMBL/GenBank/DDBJ whole genome shotgun (WGS) entry which is preliminary data.</text>
</comment>
<protein>
    <submittedName>
        <fullName evidence="2">Uncharacterized protein</fullName>
    </submittedName>
</protein>
<evidence type="ECO:0000313" key="2">
    <source>
        <dbReference type="EMBL" id="KAK2580411.1"/>
    </source>
</evidence>
<dbReference type="EMBL" id="JAIFRP010000053">
    <property type="protein sequence ID" value="KAK2580411.1"/>
    <property type="molecule type" value="Genomic_DNA"/>
</dbReference>
<evidence type="ECO:0000256" key="1">
    <source>
        <dbReference type="SAM" id="MobiDB-lite"/>
    </source>
</evidence>
<dbReference type="Proteomes" id="UP001258017">
    <property type="component" value="Unassembled WGS sequence"/>
</dbReference>
<sequence>MQGGLKRSQSVLERQARAAGWVGGGRGCVEREEEKEEGSFRRARNSPSADSAKLWKASETVPPVLRSRDLREPIVVLELEWRQSSGPIERQFYSKSDITYVTHRIWRRSCERSTMATET</sequence>
<dbReference type="AlphaFoldDB" id="A0AAD9VMM8"/>
<name>A0AAD9VMM8_9HYME</name>
<organism evidence="2 3">
    <name type="scientific">Odynerus spinipes</name>
    <dbReference type="NCBI Taxonomy" id="1348599"/>
    <lineage>
        <taxon>Eukaryota</taxon>
        <taxon>Metazoa</taxon>
        <taxon>Ecdysozoa</taxon>
        <taxon>Arthropoda</taxon>
        <taxon>Hexapoda</taxon>
        <taxon>Insecta</taxon>
        <taxon>Pterygota</taxon>
        <taxon>Neoptera</taxon>
        <taxon>Endopterygota</taxon>
        <taxon>Hymenoptera</taxon>
        <taxon>Apocrita</taxon>
        <taxon>Aculeata</taxon>
        <taxon>Vespoidea</taxon>
        <taxon>Vespidae</taxon>
        <taxon>Eumeninae</taxon>
        <taxon>Odynerus</taxon>
    </lineage>
</organism>
<proteinExistence type="predicted"/>
<evidence type="ECO:0000313" key="3">
    <source>
        <dbReference type="Proteomes" id="UP001258017"/>
    </source>
</evidence>
<reference evidence="2" key="1">
    <citation type="submission" date="2021-08" db="EMBL/GenBank/DDBJ databases">
        <authorList>
            <person name="Misof B."/>
            <person name="Oliver O."/>
            <person name="Podsiadlowski L."/>
            <person name="Donath A."/>
            <person name="Peters R."/>
            <person name="Mayer C."/>
            <person name="Rust J."/>
            <person name="Gunkel S."/>
            <person name="Lesny P."/>
            <person name="Martin S."/>
            <person name="Oeyen J.P."/>
            <person name="Petersen M."/>
            <person name="Panagiotis P."/>
            <person name="Wilbrandt J."/>
            <person name="Tanja T."/>
        </authorList>
    </citation>
    <scope>NUCLEOTIDE SEQUENCE</scope>
    <source>
        <strain evidence="2">GBR_01_08_01A</strain>
        <tissue evidence="2">Thorax + abdomen</tissue>
    </source>
</reference>
<reference evidence="2" key="2">
    <citation type="journal article" date="2023" name="Commun. Biol.">
        <title>Intrasexual cuticular hydrocarbon dimorphism in a wasp sheds light on hydrocarbon biosynthesis genes in Hymenoptera.</title>
        <authorList>
            <person name="Moris V.C."/>
            <person name="Podsiadlowski L."/>
            <person name="Martin S."/>
            <person name="Oeyen J.P."/>
            <person name="Donath A."/>
            <person name="Petersen M."/>
            <person name="Wilbrandt J."/>
            <person name="Misof B."/>
            <person name="Liedtke D."/>
            <person name="Thamm M."/>
            <person name="Scheiner R."/>
            <person name="Schmitt T."/>
            <person name="Niehuis O."/>
        </authorList>
    </citation>
    <scope>NUCLEOTIDE SEQUENCE</scope>
    <source>
        <strain evidence="2">GBR_01_08_01A</strain>
    </source>
</reference>
<feature type="region of interest" description="Disordered" evidence="1">
    <location>
        <begin position="18"/>
        <end position="54"/>
    </location>
</feature>
<feature type="compositionally biased region" description="Basic and acidic residues" evidence="1">
    <location>
        <begin position="28"/>
        <end position="40"/>
    </location>
</feature>